<dbReference type="GO" id="GO:0016104">
    <property type="term" value="P:triterpenoid biosynthetic process"/>
    <property type="evidence" value="ECO:0007669"/>
    <property type="project" value="InterPro"/>
</dbReference>
<dbReference type="InterPro" id="IPR006400">
    <property type="entry name" value="Hopene-cyclase"/>
</dbReference>
<evidence type="ECO:0000256" key="2">
    <source>
        <dbReference type="ARBA" id="ARBA00022737"/>
    </source>
</evidence>
<dbReference type="InterPro" id="IPR018333">
    <property type="entry name" value="Squalene_cyclase"/>
</dbReference>
<name>A0AA88KSX8_ARTSF</name>
<evidence type="ECO:0000313" key="8">
    <source>
        <dbReference type="EMBL" id="KAK2701697.1"/>
    </source>
</evidence>
<evidence type="ECO:0000259" key="6">
    <source>
        <dbReference type="Pfam" id="PF13243"/>
    </source>
</evidence>
<dbReference type="Pfam" id="PF13249">
    <property type="entry name" value="SQHop_cyclase_N"/>
    <property type="match status" value="1"/>
</dbReference>
<dbReference type="CDD" id="cd02892">
    <property type="entry name" value="SQCY_1"/>
    <property type="match status" value="1"/>
</dbReference>
<protein>
    <recommendedName>
        <fullName evidence="4">Terpene cyclase/mutase family member</fullName>
        <ecNumber evidence="4">5.4.99.-</ecNumber>
    </recommendedName>
</protein>
<dbReference type="NCBIfam" id="TIGR01507">
    <property type="entry name" value="hopene_cyclase"/>
    <property type="match status" value="1"/>
</dbReference>
<evidence type="ECO:0000256" key="5">
    <source>
        <dbReference type="SAM" id="MobiDB-lite"/>
    </source>
</evidence>
<evidence type="ECO:0000313" key="9">
    <source>
        <dbReference type="Proteomes" id="UP001187531"/>
    </source>
</evidence>
<dbReference type="InterPro" id="IPR032697">
    <property type="entry name" value="SQ_cyclase_N"/>
</dbReference>
<keyword evidence="2" id="KW-0677">Repeat</keyword>
<dbReference type="InterPro" id="IPR008930">
    <property type="entry name" value="Terpenoid_cyclase/PrenylTrfase"/>
</dbReference>
<dbReference type="Pfam" id="PF13243">
    <property type="entry name" value="SQHop_cyclase_C"/>
    <property type="match status" value="1"/>
</dbReference>
<dbReference type="PANTHER" id="PTHR11764">
    <property type="entry name" value="TERPENE CYCLASE/MUTASE FAMILY MEMBER"/>
    <property type="match status" value="1"/>
</dbReference>
<dbReference type="GO" id="GO:0005811">
    <property type="term" value="C:lipid droplet"/>
    <property type="evidence" value="ECO:0007669"/>
    <property type="project" value="InterPro"/>
</dbReference>
<proteinExistence type="inferred from homology"/>
<dbReference type="SUPFAM" id="SSF48239">
    <property type="entry name" value="Terpenoid cyclases/Protein prenyltransferases"/>
    <property type="match status" value="2"/>
</dbReference>
<feature type="compositionally biased region" description="Polar residues" evidence="5">
    <location>
        <begin position="21"/>
        <end position="35"/>
    </location>
</feature>
<evidence type="ECO:0000256" key="4">
    <source>
        <dbReference type="RuleBase" id="RU362003"/>
    </source>
</evidence>
<feature type="domain" description="Squalene cyclase C-terminal" evidence="6">
    <location>
        <begin position="336"/>
        <end position="653"/>
    </location>
</feature>
<feature type="domain" description="Squalene cyclase N-terminal" evidence="7">
    <location>
        <begin position="40"/>
        <end position="327"/>
    </location>
</feature>
<dbReference type="GO" id="GO:0016866">
    <property type="term" value="F:intramolecular transferase activity"/>
    <property type="evidence" value="ECO:0007669"/>
    <property type="project" value="InterPro"/>
</dbReference>
<accession>A0AA88KSX8</accession>
<dbReference type="NCBIfam" id="TIGR01787">
    <property type="entry name" value="squalene_cyclas"/>
    <property type="match status" value="1"/>
</dbReference>
<sequence>MLTPSRFKASESDGNAAACQSLRSDSKGQPDSQNPIEACIESASQALLEQQNDAGYWDYQLEADCTIPAEYIMMMHFMDDIDRELELKIANYLRAKQADHGGWPLYHGGALDLSCSVKVYYALKLVGDDIDAPHMRRAREAILALGGAAQSNVFTRIALALFAQVPWRAVPFIPVEVMFLPKWFPFHLSKVSYWSRTVMVPLFILCSLKPVAANPRNTNIRELFTTAPDQEKNYFHPTTPLSRVLHVLDAIGRTCIEPLIPKFVRKRAVEKAKNWFIERLNGEDGLGAIFPAMVNAHESLKILGYDEQHPLMIQTRRALDKLLIIEEDHAYCQPCLSPMWDTGIASLALLESDPDANREAITHGLDWLADQQLSDEPGDWRDNNPDLAGGGWPFQFANAHYPDLDDTSMIGWAMALADRDHYAENIARAANWVAGMQSDNGGFGAFDRNNTHYYLNQIPFADHGALLDPPTEDVTARCIALLGLTKDARYDETLARAITYLKNTQQENGSWFGRWGSNYIYGTWSVLSALEVAGYDMQEGWIQKAAQWLLSNQYLDGGWGESNDSYYPGKETQPHVSTPFQTSWAMLGLIAAGHAKTDAVNRAANYLVHQQMDDTALWDDDNFTAPGFPRVFYLKYHGYTKFFPLWALAKYQRHFQKHA</sequence>
<dbReference type="Gene3D" id="1.50.10.20">
    <property type="match status" value="2"/>
</dbReference>
<keyword evidence="9" id="KW-1185">Reference proteome</keyword>
<dbReference type="InterPro" id="IPR032696">
    <property type="entry name" value="SQ_cyclase_C"/>
</dbReference>
<dbReference type="SFLD" id="SFLDG01016">
    <property type="entry name" value="Prenyltransferase_Like_2"/>
    <property type="match status" value="1"/>
</dbReference>
<dbReference type="AlphaFoldDB" id="A0AA88KSX8"/>
<dbReference type="PANTHER" id="PTHR11764:SF20">
    <property type="entry name" value="LANOSTEROL SYNTHASE"/>
    <property type="match status" value="1"/>
</dbReference>
<evidence type="ECO:0000256" key="3">
    <source>
        <dbReference type="ARBA" id="ARBA00023235"/>
    </source>
</evidence>
<dbReference type="Proteomes" id="UP001187531">
    <property type="component" value="Unassembled WGS sequence"/>
</dbReference>
<evidence type="ECO:0000256" key="1">
    <source>
        <dbReference type="ARBA" id="ARBA00009755"/>
    </source>
</evidence>
<comment type="caution">
    <text evidence="8">The sequence shown here is derived from an EMBL/GenBank/DDBJ whole genome shotgun (WGS) entry which is preliminary data.</text>
</comment>
<keyword evidence="3 4" id="KW-0413">Isomerase</keyword>
<dbReference type="EC" id="5.4.99.-" evidence="4"/>
<gene>
    <name evidence="8" type="ORF">QYM36_019659</name>
</gene>
<evidence type="ECO:0000259" key="7">
    <source>
        <dbReference type="Pfam" id="PF13249"/>
    </source>
</evidence>
<comment type="similarity">
    <text evidence="1 4">Belongs to the terpene cyclase/mutase family.</text>
</comment>
<dbReference type="EMBL" id="JAVRJZ010002296">
    <property type="protein sequence ID" value="KAK2701697.1"/>
    <property type="molecule type" value="Genomic_DNA"/>
</dbReference>
<reference evidence="8" key="1">
    <citation type="submission" date="2023-07" db="EMBL/GenBank/DDBJ databases">
        <title>Chromosome-level genome assembly of Artemia franciscana.</title>
        <authorList>
            <person name="Jo E."/>
        </authorList>
    </citation>
    <scope>NUCLEOTIDE SEQUENCE</scope>
    <source>
        <tissue evidence="8">Whole body</tissue>
    </source>
</reference>
<feature type="region of interest" description="Disordered" evidence="5">
    <location>
        <begin position="1"/>
        <end position="35"/>
    </location>
</feature>
<organism evidence="8 9">
    <name type="scientific">Artemia franciscana</name>
    <name type="common">Brine shrimp</name>
    <name type="synonym">Artemia sanfranciscana</name>
    <dbReference type="NCBI Taxonomy" id="6661"/>
    <lineage>
        <taxon>Eukaryota</taxon>
        <taxon>Metazoa</taxon>
        <taxon>Ecdysozoa</taxon>
        <taxon>Arthropoda</taxon>
        <taxon>Crustacea</taxon>
        <taxon>Branchiopoda</taxon>
        <taxon>Anostraca</taxon>
        <taxon>Artemiidae</taxon>
        <taxon>Artemia</taxon>
    </lineage>
</organism>